<evidence type="ECO:0000313" key="4">
    <source>
        <dbReference type="Proteomes" id="UP001211204"/>
    </source>
</evidence>
<feature type="transmembrane region" description="Helical" evidence="1">
    <location>
        <begin position="21"/>
        <end position="50"/>
    </location>
</feature>
<keyword evidence="1" id="KW-0472">Membrane</keyword>
<keyword evidence="1" id="KW-1133">Transmembrane helix</keyword>
<name>A0A9C7D0D8_9BURK</name>
<dbReference type="EMBL" id="AP026974">
    <property type="protein sequence ID" value="BDT79302.1"/>
    <property type="molecule type" value="Genomic_DNA"/>
</dbReference>
<organism evidence="2">
    <name type="scientific">Polynucleobacter yangtzensis</name>
    <dbReference type="NCBI Taxonomy" id="1743159"/>
    <lineage>
        <taxon>Bacteria</taxon>
        <taxon>Pseudomonadati</taxon>
        <taxon>Pseudomonadota</taxon>
        <taxon>Betaproteobacteria</taxon>
        <taxon>Burkholderiales</taxon>
        <taxon>Burkholderiaceae</taxon>
        <taxon>Polynucleobacter</taxon>
    </lineage>
</organism>
<evidence type="ECO:0000313" key="2">
    <source>
        <dbReference type="EMBL" id="BDT77429.1"/>
    </source>
</evidence>
<evidence type="ECO:0000256" key="1">
    <source>
        <dbReference type="SAM" id="Phobius"/>
    </source>
</evidence>
<dbReference type="Proteomes" id="UP001211097">
    <property type="component" value="Chromosome"/>
</dbReference>
<accession>A0A9C7D0D8</accession>
<proteinExistence type="predicted"/>
<dbReference type="EMBL" id="AP026973">
    <property type="protein sequence ID" value="BDT77429.1"/>
    <property type="molecule type" value="Genomic_DNA"/>
</dbReference>
<sequence length="52" mass="5856">MANKPRQRPREMNQRASNKRRGILPCPLFSGGSGLNGALDFGYVVLAMFYRL</sequence>
<evidence type="ECO:0000313" key="3">
    <source>
        <dbReference type="EMBL" id="BDT79302.1"/>
    </source>
</evidence>
<keyword evidence="1" id="KW-0812">Transmembrane</keyword>
<dbReference type="Proteomes" id="UP001211204">
    <property type="component" value="Chromosome"/>
</dbReference>
<reference evidence="2 4" key="1">
    <citation type="submission" date="2022-11" db="EMBL/GenBank/DDBJ databases">
        <title>Complete Genome Sequences of three Polynucleobacter sp. Subcluster PnecC Strains KF022, KF023, and KF032 Isolated from a Shallow Eutrophic Lake in Japan.</title>
        <authorList>
            <person name="Ogata Y."/>
            <person name="Watanabe K."/>
            <person name="Takemine S."/>
            <person name="Shindo C."/>
            <person name="Kurokawa R."/>
            <person name="Suda W."/>
        </authorList>
    </citation>
    <scope>NUCLEOTIDE SEQUENCE</scope>
    <source>
        <strain evidence="2">KF023</strain>
        <strain evidence="3 4">KF032</strain>
    </source>
</reference>
<gene>
    <name evidence="2" type="ORF">PKF023_12320</name>
    <name evidence="3" type="ORF">PKF032_11900</name>
</gene>
<dbReference type="AlphaFoldDB" id="A0A9C7D0D8"/>
<protein>
    <submittedName>
        <fullName evidence="2">Uncharacterized protein</fullName>
    </submittedName>
</protein>
<keyword evidence="4" id="KW-1185">Reference proteome</keyword>
<dbReference type="KEGG" id="pyt:PKF023_12320"/>